<evidence type="ECO:0000256" key="2">
    <source>
        <dbReference type="PROSITE-ProRule" id="PRU00283"/>
    </source>
</evidence>
<dbReference type="InterPro" id="IPR001752">
    <property type="entry name" value="Kinesin_motor_dom"/>
</dbReference>
<dbReference type="PANTHER" id="PTHR47972">
    <property type="entry name" value="KINESIN-LIKE PROTEIN KLP-3"/>
    <property type="match status" value="1"/>
</dbReference>
<evidence type="ECO:0000313" key="5">
    <source>
        <dbReference type="EMBL" id="CAK9279405.1"/>
    </source>
</evidence>
<evidence type="ECO:0000313" key="6">
    <source>
        <dbReference type="Proteomes" id="UP001497444"/>
    </source>
</evidence>
<sequence length="632" mass="70543">MCMHKKMSSYNDAEHEEDEDEIYEEDVQKEEERTCLAEAIHSILDTRPELTLAWAESVRKILQSTDLSSPNPSSSSNDASSDPCCHTLGPWRHNQHQDRIVAGLEGLILSLEKFFHSSGELLLLKTALRVSNLHRRQILNRVLDLKGNIRVFCRVRPLLSNEGNAPIGYLTTPGMDIVKILSARKDFQFDKVFLPTSVQDDVFLEVEPIVRSALDGHNVCIFAYGQTGTGKTFTMEGNKDQPGVIPCTLQWLFDEACFDKTMSYSFSLSMLEVYKGRLRDLLVCQQHSTHLSIQMAASTGYIDVDNLTEMPIMNAKEAGNFYQQGSQSRSTSCTNANQTSSRSHCLLRITITCAYVLDNHKLATTSKLWLVDLGGSERLSKTNAQGVMLEEGKSINVSLSALGDVISALQRKQPHVPYRNSKLTQLLRDCLGEQSKTLMLVHVSPKEMDMAETVCSLSFACRARGTHLGRELSKGKKRERAAAIAELYKLMSIHDDECRSLQDSIKTIEALIEERKAFLLQSIEHCNNKNKQPDHQPIGSKSSSNNLQVQLPSFFTPSSKTCPLGDSLKTLPSNLKAAMSEEGESLLEKSFSSPLVIKQMIEEAALEDSIKEHGLSGGEDMHNHQGREDENF</sequence>
<name>A0ABP0XLM2_9BRYO</name>
<feature type="compositionally biased region" description="Low complexity" evidence="3">
    <location>
        <begin position="65"/>
        <end position="83"/>
    </location>
</feature>
<reference evidence="5" key="1">
    <citation type="submission" date="2024-02" db="EMBL/GenBank/DDBJ databases">
        <authorList>
            <consortium name="ELIXIR-Norway"/>
            <consortium name="Elixir Norway"/>
        </authorList>
    </citation>
    <scope>NUCLEOTIDE SEQUENCE</scope>
</reference>
<evidence type="ECO:0000259" key="4">
    <source>
        <dbReference type="PROSITE" id="PS50067"/>
    </source>
</evidence>
<accession>A0ABP0XLM2</accession>
<keyword evidence="6" id="KW-1185">Reference proteome</keyword>
<dbReference type="SUPFAM" id="SSF52540">
    <property type="entry name" value="P-loop containing nucleoside triphosphate hydrolases"/>
    <property type="match status" value="1"/>
</dbReference>
<dbReference type="EMBL" id="OZ020104">
    <property type="protein sequence ID" value="CAK9279405.1"/>
    <property type="molecule type" value="Genomic_DNA"/>
</dbReference>
<organism evidence="5 6">
    <name type="scientific">Sphagnum jensenii</name>
    <dbReference type="NCBI Taxonomy" id="128206"/>
    <lineage>
        <taxon>Eukaryota</taxon>
        <taxon>Viridiplantae</taxon>
        <taxon>Streptophyta</taxon>
        <taxon>Embryophyta</taxon>
        <taxon>Bryophyta</taxon>
        <taxon>Sphagnophytina</taxon>
        <taxon>Sphagnopsida</taxon>
        <taxon>Sphagnales</taxon>
        <taxon>Sphagnaceae</taxon>
        <taxon>Sphagnum</taxon>
    </lineage>
</organism>
<gene>
    <name evidence="5" type="ORF">CSSPJE1EN1_LOCUS24883</name>
</gene>
<dbReference type="PRINTS" id="PR00380">
    <property type="entry name" value="KINESINHEAVY"/>
</dbReference>
<feature type="binding site" evidence="2">
    <location>
        <begin position="225"/>
        <end position="232"/>
    </location>
    <ligand>
        <name>ATP</name>
        <dbReference type="ChEBI" id="CHEBI:30616"/>
    </ligand>
</feature>
<feature type="region of interest" description="Disordered" evidence="3">
    <location>
        <begin position="65"/>
        <end position="88"/>
    </location>
</feature>
<dbReference type="InterPro" id="IPR027640">
    <property type="entry name" value="Kinesin-like_fam"/>
</dbReference>
<evidence type="ECO:0000256" key="1">
    <source>
        <dbReference type="ARBA" id="ARBA00023175"/>
    </source>
</evidence>
<feature type="region of interest" description="Disordered" evidence="3">
    <location>
        <begin position="608"/>
        <end position="632"/>
    </location>
</feature>
<keyword evidence="2" id="KW-0547">Nucleotide-binding</keyword>
<comment type="similarity">
    <text evidence="2">Belongs to the TRAFAC class myosin-kinesin ATPase superfamily. Kinesin family.</text>
</comment>
<feature type="compositionally biased region" description="Acidic residues" evidence="3">
    <location>
        <begin position="14"/>
        <end position="27"/>
    </location>
</feature>
<dbReference type="InterPro" id="IPR027417">
    <property type="entry name" value="P-loop_NTPase"/>
</dbReference>
<feature type="domain" description="Kinesin motor" evidence="4">
    <location>
        <begin position="148"/>
        <end position="466"/>
    </location>
</feature>
<keyword evidence="1 2" id="KW-0505">Motor protein</keyword>
<evidence type="ECO:0000256" key="3">
    <source>
        <dbReference type="SAM" id="MobiDB-lite"/>
    </source>
</evidence>
<dbReference type="PANTHER" id="PTHR47972:SF23">
    <property type="entry name" value="KINESIN MOTOR DOMAIN-CONTAINING PROTEIN"/>
    <property type="match status" value="1"/>
</dbReference>
<feature type="region of interest" description="Disordered" evidence="3">
    <location>
        <begin position="1"/>
        <end position="27"/>
    </location>
</feature>
<dbReference type="Proteomes" id="UP001497444">
    <property type="component" value="Chromosome 9"/>
</dbReference>
<dbReference type="SMART" id="SM00129">
    <property type="entry name" value="KISc"/>
    <property type="match status" value="1"/>
</dbReference>
<dbReference type="InterPro" id="IPR036961">
    <property type="entry name" value="Kinesin_motor_dom_sf"/>
</dbReference>
<dbReference type="Gene3D" id="3.40.850.10">
    <property type="entry name" value="Kinesin motor domain"/>
    <property type="match status" value="1"/>
</dbReference>
<protein>
    <recommendedName>
        <fullName evidence="4">Kinesin motor domain-containing protein</fullName>
    </recommendedName>
</protein>
<keyword evidence="2" id="KW-0067">ATP-binding</keyword>
<dbReference type="Pfam" id="PF00225">
    <property type="entry name" value="Kinesin"/>
    <property type="match status" value="1"/>
</dbReference>
<dbReference type="PROSITE" id="PS50067">
    <property type="entry name" value="KINESIN_MOTOR_2"/>
    <property type="match status" value="1"/>
</dbReference>
<proteinExistence type="inferred from homology"/>